<evidence type="ECO:0000256" key="1">
    <source>
        <dbReference type="ARBA" id="ARBA00008226"/>
    </source>
</evidence>
<dbReference type="GO" id="GO:0015966">
    <property type="term" value="P:diadenosine tetraphosphate biosynthetic process"/>
    <property type="evidence" value="ECO:0007669"/>
    <property type="project" value="UniProtKB-ARBA"/>
</dbReference>
<dbReference type="InterPro" id="IPR033731">
    <property type="entry name" value="GlyRS-like_core"/>
</dbReference>
<dbReference type="GO" id="GO:0070062">
    <property type="term" value="C:extracellular exosome"/>
    <property type="evidence" value="ECO:0007669"/>
    <property type="project" value="UniProtKB-ARBA"/>
</dbReference>
<feature type="binding site" evidence="8">
    <location>
        <begin position="209"/>
        <end position="214"/>
    </location>
    <ligand>
        <name>ATP</name>
        <dbReference type="ChEBI" id="CHEBI:30616"/>
    </ligand>
</feature>
<evidence type="ECO:0000256" key="4">
    <source>
        <dbReference type="ARBA" id="ARBA00022741"/>
    </source>
</evidence>
<evidence type="ECO:0000256" key="6">
    <source>
        <dbReference type="ARBA" id="ARBA00022917"/>
    </source>
</evidence>
<dbReference type="FunFam" id="3.40.50.800:FF:000002">
    <property type="entry name" value="Glycine--tRNA ligase"/>
    <property type="match status" value="1"/>
</dbReference>
<evidence type="ECO:0000256" key="7">
    <source>
        <dbReference type="ARBA" id="ARBA00023146"/>
    </source>
</evidence>
<keyword evidence="6 8" id="KW-0648">Protein biosynthesis</keyword>
<evidence type="ECO:0000256" key="2">
    <source>
        <dbReference type="ARBA" id="ARBA00022490"/>
    </source>
</evidence>
<evidence type="ECO:0000313" key="10">
    <source>
        <dbReference type="EMBL" id="PIR98706.1"/>
    </source>
</evidence>
<dbReference type="InterPro" id="IPR002314">
    <property type="entry name" value="aa-tRNA-synt_IIb"/>
</dbReference>
<dbReference type="InterPro" id="IPR045864">
    <property type="entry name" value="aa-tRNA-synth_II/BPL/LPL"/>
</dbReference>
<evidence type="ECO:0000256" key="3">
    <source>
        <dbReference type="ARBA" id="ARBA00022598"/>
    </source>
</evidence>
<dbReference type="EMBL" id="PFAG01000002">
    <property type="protein sequence ID" value="PIR98706.1"/>
    <property type="molecule type" value="Genomic_DNA"/>
</dbReference>
<evidence type="ECO:0000259" key="9">
    <source>
        <dbReference type="PROSITE" id="PS50862"/>
    </source>
</evidence>
<dbReference type="InterPro" id="IPR027031">
    <property type="entry name" value="Gly-tRNA_synthase/POLG2"/>
</dbReference>
<keyword evidence="4 8" id="KW-0547">Nucleotide-binding</keyword>
<reference evidence="11" key="1">
    <citation type="submission" date="2017-09" db="EMBL/GenBank/DDBJ databases">
        <title>Depth-based differentiation of microbial function through sediment-hosted aquifers and enrichment of novel symbionts in the deep terrestrial subsurface.</title>
        <authorList>
            <person name="Probst A.J."/>
            <person name="Ladd B."/>
            <person name="Jarett J.K."/>
            <person name="Geller-Mcgrath D.E."/>
            <person name="Sieber C.M.K."/>
            <person name="Emerson J.B."/>
            <person name="Anantharaman K."/>
            <person name="Thomas B.C."/>
            <person name="Malmstrom R."/>
            <person name="Stieglmeier M."/>
            <person name="Klingl A."/>
            <person name="Woyke T."/>
            <person name="Ryan C.M."/>
            <person name="Banfield J.F."/>
        </authorList>
    </citation>
    <scope>NUCLEOTIDE SEQUENCE [LARGE SCALE GENOMIC DNA]</scope>
</reference>
<keyword evidence="2 8" id="KW-0963">Cytoplasm</keyword>
<dbReference type="CDD" id="cd00858">
    <property type="entry name" value="GlyRS_anticodon"/>
    <property type="match status" value="1"/>
</dbReference>
<organism evidence="10 11">
    <name type="scientific">Candidatus Colwellbacteria bacterium CG10_big_fil_rev_8_21_14_0_10_41_28</name>
    <dbReference type="NCBI Taxonomy" id="1974539"/>
    <lineage>
        <taxon>Bacteria</taxon>
        <taxon>Candidatus Colwelliibacteriota</taxon>
    </lineage>
</organism>
<evidence type="ECO:0000256" key="5">
    <source>
        <dbReference type="ARBA" id="ARBA00022840"/>
    </source>
</evidence>
<dbReference type="PANTHER" id="PTHR10745:SF8">
    <property type="entry name" value="DNA POLYMERASE SUBUNIT GAMMA-2, MITOCHONDRIAL"/>
    <property type="match status" value="1"/>
</dbReference>
<dbReference type="NCBIfam" id="NF003211">
    <property type="entry name" value="PRK04173.1"/>
    <property type="match status" value="1"/>
</dbReference>
<protein>
    <recommendedName>
        <fullName evidence="8">Glycine--tRNA ligase</fullName>
        <ecNumber evidence="8">6.1.1.14</ecNumber>
    </recommendedName>
    <alternativeName>
        <fullName evidence="8">Glycyl-tRNA synthetase</fullName>
        <shortName evidence="8">GlyRS</shortName>
    </alternativeName>
</protein>
<feature type="binding site" evidence="8">
    <location>
        <begin position="199"/>
        <end position="201"/>
    </location>
    <ligand>
        <name>ATP</name>
        <dbReference type="ChEBI" id="CHEBI:30616"/>
    </ligand>
</feature>
<keyword evidence="5 8" id="KW-0067">ATP-binding</keyword>
<dbReference type="EC" id="6.1.1.14" evidence="8"/>
<dbReference type="InterPro" id="IPR004154">
    <property type="entry name" value="Anticodon-bd"/>
</dbReference>
<keyword evidence="3 8" id="KW-0436">Ligase</keyword>
<comment type="caution">
    <text evidence="10">The sequence shown here is derived from an EMBL/GenBank/DDBJ whole genome shotgun (WGS) entry which is preliminary data.</text>
</comment>
<dbReference type="InterPro" id="IPR036621">
    <property type="entry name" value="Anticodon-bd_dom_sf"/>
</dbReference>
<dbReference type="HAMAP" id="MF_00253_B">
    <property type="entry name" value="Gly_tRNA_synth_B"/>
    <property type="match status" value="1"/>
</dbReference>
<dbReference type="Proteomes" id="UP000230776">
    <property type="component" value="Unassembled WGS sequence"/>
</dbReference>
<dbReference type="PANTHER" id="PTHR10745">
    <property type="entry name" value="GLYCYL-TRNA SYNTHETASE/DNA POLYMERASE SUBUNIT GAMMA-2"/>
    <property type="match status" value="1"/>
</dbReference>
<evidence type="ECO:0000256" key="8">
    <source>
        <dbReference type="HAMAP-Rule" id="MF_00253"/>
    </source>
</evidence>
<accession>A0A2H0VHZ3</accession>
<dbReference type="NCBIfam" id="TIGR00389">
    <property type="entry name" value="glyS_dimeric"/>
    <property type="match status" value="1"/>
</dbReference>
<evidence type="ECO:0000313" key="11">
    <source>
        <dbReference type="Proteomes" id="UP000230776"/>
    </source>
</evidence>
<comment type="subcellular location">
    <subcellularLocation>
        <location evidence="8">Cytoplasm</location>
    </subcellularLocation>
</comment>
<dbReference type="Pfam" id="PF00587">
    <property type="entry name" value="tRNA-synt_2b"/>
    <property type="match status" value="1"/>
</dbReference>
<comment type="catalytic activity">
    <reaction evidence="8">
        <text>tRNA(Gly) + glycine + ATP = glycyl-tRNA(Gly) + AMP + diphosphate</text>
        <dbReference type="Rhea" id="RHEA:16013"/>
        <dbReference type="Rhea" id="RHEA-COMP:9664"/>
        <dbReference type="Rhea" id="RHEA-COMP:9683"/>
        <dbReference type="ChEBI" id="CHEBI:30616"/>
        <dbReference type="ChEBI" id="CHEBI:33019"/>
        <dbReference type="ChEBI" id="CHEBI:57305"/>
        <dbReference type="ChEBI" id="CHEBI:78442"/>
        <dbReference type="ChEBI" id="CHEBI:78522"/>
        <dbReference type="ChEBI" id="CHEBI:456215"/>
        <dbReference type="EC" id="6.1.1.14"/>
    </reaction>
</comment>
<dbReference type="GO" id="GO:0004820">
    <property type="term" value="F:glycine-tRNA ligase activity"/>
    <property type="evidence" value="ECO:0007669"/>
    <property type="project" value="UniProtKB-UniRule"/>
</dbReference>
<dbReference type="GO" id="GO:0005524">
    <property type="term" value="F:ATP binding"/>
    <property type="evidence" value="ECO:0007669"/>
    <property type="project" value="UniProtKB-UniRule"/>
</dbReference>
<dbReference type="PROSITE" id="PS50862">
    <property type="entry name" value="AA_TRNA_LIGASE_II"/>
    <property type="match status" value="1"/>
</dbReference>
<gene>
    <name evidence="8" type="primary">glyQS</name>
    <name evidence="10" type="ORF">COT88_00090</name>
</gene>
<feature type="binding site" evidence="8">
    <location>
        <position position="101"/>
    </location>
    <ligand>
        <name>substrate</name>
    </ligand>
</feature>
<comment type="similarity">
    <text evidence="1 8">Belongs to the class-II aminoacyl-tRNA synthetase family.</text>
</comment>
<dbReference type="GO" id="GO:0004081">
    <property type="term" value="F:bis(5'-nucleosyl)-tetraphosphatase (asymmetrical) activity"/>
    <property type="evidence" value="ECO:0007669"/>
    <property type="project" value="UniProtKB-ARBA"/>
</dbReference>
<dbReference type="Pfam" id="PF03129">
    <property type="entry name" value="HGTP_anticodon"/>
    <property type="match status" value="1"/>
</dbReference>
<dbReference type="GO" id="GO:0006426">
    <property type="term" value="P:glycyl-tRNA aminoacylation"/>
    <property type="evidence" value="ECO:0007669"/>
    <property type="project" value="UniProtKB-UniRule"/>
</dbReference>
<dbReference type="CDD" id="cd00774">
    <property type="entry name" value="GlyRS-like_core"/>
    <property type="match status" value="1"/>
</dbReference>
<name>A0A2H0VHZ3_9BACT</name>
<feature type="domain" description="Aminoacyl-transfer RNA synthetases class-II family profile" evidence="9">
    <location>
        <begin position="118"/>
        <end position="360"/>
    </location>
</feature>
<feature type="binding site" evidence="8">
    <location>
        <begin position="287"/>
        <end position="288"/>
    </location>
    <ligand>
        <name>ATP</name>
        <dbReference type="ChEBI" id="CHEBI:30616"/>
    </ligand>
</feature>
<dbReference type="Gene3D" id="3.40.50.800">
    <property type="entry name" value="Anticodon-binding domain"/>
    <property type="match status" value="1"/>
</dbReference>
<feature type="binding site" evidence="8">
    <location>
        <begin position="327"/>
        <end position="331"/>
    </location>
    <ligand>
        <name>substrate</name>
    </ligand>
</feature>
<dbReference type="InterPro" id="IPR002315">
    <property type="entry name" value="tRNA-synt_gly"/>
</dbReference>
<feature type="binding site" evidence="8">
    <location>
        <position position="167"/>
    </location>
    <ligand>
        <name>substrate</name>
    </ligand>
</feature>
<dbReference type="SUPFAM" id="SSF55681">
    <property type="entry name" value="Class II aaRS and biotin synthetases"/>
    <property type="match status" value="1"/>
</dbReference>
<feature type="binding site" evidence="8">
    <location>
        <begin position="214"/>
        <end position="218"/>
    </location>
    <ligand>
        <name>substrate</name>
    </ligand>
</feature>
<dbReference type="GO" id="GO:1990742">
    <property type="term" value="C:microvesicle"/>
    <property type="evidence" value="ECO:0007669"/>
    <property type="project" value="UniProtKB-ARBA"/>
</dbReference>
<feature type="binding site" evidence="8">
    <location>
        <begin position="331"/>
        <end position="334"/>
    </location>
    <ligand>
        <name>ATP</name>
        <dbReference type="ChEBI" id="CHEBI:30616"/>
    </ligand>
</feature>
<comment type="function">
    <text evidence="8">Catalyzes the attachment of glycine to tRNA(Gly).</text>
</comment>
<dbReference type="GO" id="GO:0005737">
    <property type="term" value="C:cytoplasm"/>
    <property type="evidence" value="ECO:0007669"/>
    <property type="project" value="UniProtKB-SubCell"/>
</dbReference>
<dbReference type="AlphaFoldDB" id="A0A2H0VHZ3"/>
<dbReference type="InterPro" id="IPR022961">
    <property type="entry name" value="Gly_tRNA_ligase_bac"/>
</dbReference>
<proteinExistence type="inferred from homology"/>
<dbReference type="Gene3D" id="3.30.930.10">
    <property type="entry name" value="Bira Bifunctional Protein, Domain 2"/>
    <property type="match status" value="1"/>
</dbReference>
<dbReference type="SUPFAM" id="SSF52954">
    <property type="entry name" value="Class II aaRS ABD-related"/>
    <property type="match status" value="1"/>
</dbReference>
<dbReference type="InterPro" id="IPR006195">
    <property type="entry name" value="aa-tRNA-synth_II"/>
</dbReference>
<sequence length="459" mass="52956">MSREAEKMNKIIALAKNRGFIFPGSDIYGGLANSYDFGPLGSELKKNIKDLWWKTFVRDRKDIVGIDANIIMNPKIWEASGHIDSFTDPLVEDKKTHVRYRADHLLEDAEINASGMTLEEMGKIIGKKGIKSPDGNELTTPKQFNLMFKTFMGPVEDKDSIVHLRPETAQAMFVDFAEVLRTSRKSIPFGIAQIGKAFRNEITTGNFIFRLREFEQMEIEYFIAPPKSKKDWEKHFNNWLEEIRKWLDLVGIDRKLIKEVDVPESERAHYSERTVDIEFEYPFGQKELYGLAYRTNYDLSQHEKSSGKSLKYKDLESGEEYIPHVIEPSMGVERTILAILVSSYKEEKVKGETRVVLALPKTIAPFKVAVLPLSKKEELQKLSEDIRADLSKSFVTDYDETQSIGKRYRRQDEIGTPFCVTVDFDSLEDKMVTVRDRDSMKQERVAIDELESYLKEKLS</sequence>
<dbReference type="PRINTS" id="PR01043">
    <property type="entry name" value="TRNASYNTHGLY"/>
</dbReference>
<keyword evidence="7 8" id="KW-0030">Aminoacyl-tRNA synthetase</keyword>
<comment type="subunit">
    <text evidence="8">Homodimer.</text>
</comment>